<dbReference type="GO" id="GO:0016020">
    <property type="term" value="C:membrane"/>
    <property type="evidence" value="ECO:0007669"/>
    <property type="project" value="UniProtKB-SubCell"/>
</dbReference>
<protein>
    <submittedName>
        <fullName evidence="6">Protein lifeguard 4</fullName>
    </submittedName>
</protein>
<dbReference type="OrthoDB" id="7933078at2759"/>
<keyword evidence="3 5" id="KW-1133">Transmembrane helix</keyword>
<evidence type="ECO:0000313" key="7">
    <source>
        <dbReference type="Proteomes" id="UP000324585"/>
    </source>
</evidence>
<evidence type="ECO:0000256" key="3">
    <source>
        <dbReference type="ARBA" id="ARBA00022989"/>
    </source>
</evidence>
<keyword evidence="2 5" id="KW-0812">Transmembrane</keyword>
<dbReference type="Pfam" id="PF01027">
    <property type="entry name" value="Bax1-I"/>
    <property type="match status" value="1"/>
</dbReference>
<feature type="transmembrane region" description="Helical" evidence="5">
    <location>
        <begin position="231"/>
        <end position="250"/>
    </location>
</feature>
<feature type="transmembrane region" description="Helical" evidence="5">
    <location>
        <begin position="170"/>
        <end position="191"/>
    </location>
</feature>
<gene>
    <name evidence="6" type="ORF">FVE85_2068</name>
</gene>
<evidence type="ECO:0000256" key="1">
    <source>
        <dbReference type="ARBA" id="ARBA00004141"/>
    </source>
</evidence>
<keyword evidence="7" id="KW-1185">Reference proteome</keyword>
<dbReference type="PANTHER" id="PTHR23291:SF50">
    <property type="entry name" value="PROTEIN LIFEGUARD 4"/>
    <property type="match status" value="1"/>
</dbReference>
<feature type="transmembrane region" description="Helical" evidence="5">
    <location>
        <begin position="203"/>
        <end position="225"/>
    </location>
</feature>
<reference evidence="7" key="1">
    <citation type="journal article" date="2019" name="Nat. Commun.">
        <title>Expansion of phycobilisome linker gene families in mesophilic red algae.</title>
        <authorList>
            <person name="Lee J."/>
            <person name="Kim D."/>
            <person name="Bhattacharya D."/>
            <person name="Yoon H.S."/>
        </authorList>
    </citation>
    <scope>NUCLEOTIDE SEQUENCE [LARGE SCALE GENOMIC DNA]</scope>
    <source>
        <strain evidence="7">CCMP 1328</strain>
    </source>
</reference>
<keyword evidence="4 5" id="KW-0472">Membrane</keyword>
<comment type="caution">
    <text evidence="6">The sequence shown here is derived from an EMBL/GenBank/DDBJ whole genome shotgun (WGS) entry which is preliminary data.</text>
</comment>
<feature type="transmembrane region" description="Helical" evidence="5">
    <location>
        <begin position="144"/>
        <end position="164"/>
    </location>
</feature>
<dbReference type="InterPro" id="IPR006214">
    <property type="entry name" value="Bax_inhibitor_1-related"/>
</dbReference>
<proteinExistence type="predicted"/>
<dbReference type="Proteomes" id="UP000324585">
    <property type="component" value="Unassembled WGS sequence"/>
</dbReference>
<accession>A0A5J4YZ56</accession>
<dbReference type="EMBL" id="VRMN01000003">
    <property type="protein sequence ID" value="KAA8495913.1"/>
    <property type="molecule type" value="Genomic_DNA"/>
</dbReference>
<evidence type="ECO:0000256" key="2">
    <source>
        <dbReference type="ARBA" id="ARBA00022692"/>
    </source>
</evidence>
<evidence type="ECO:0000256" key="4">
    <source>
        <dbReference type="ARBA" id="ARBA00023136"/>
    </source>
</evidence>
<sequence>MFGRARRFFGMEGYKSVAAEDEYAAASSGLGKASMGKGPGAGANASASVEPAFSGDGLSDFDIGTCVGTSSVAVRLGFIRKVYGILSVQLALTFVISLAFMLVTPMRHFIMANQWFVMVNMVATFGLIIALMCFKDHHPLNMKLLMGFTACESVLVASVCAAYAEVGLGYVVAEAFFITMCVFGGLTAYCFISKKDFSFLGGFLYASLTSLLLASIVNIFLYMFHSPLANFMNFAIACFGSLLFSGYILFDTSNIIHSYSADQYIEAAVALYLDLINLFLLNPSYPMMPHVILYALHTPGTKQMAPTTTSAMPWWRSAAVAVTSSGTPTASRTNPTPRMSDVNSIARSGHCLSAPPRATVLHGSSKPCDKNRRGLSSRL</sequence>
<feature type="transmembrane region" description="Helical" evidence="5">
    <location>
        <begin position="82"/>
        <end position="103"/>
    </location>
</feature>
<dbReference type="AlphaFoldDB" id="A0A5J4YZ56"/>
<evidence type="ECO:0000256" key="5">
    <source>
        <dbReference type="SAM" id="Phobius"/>
    </source>
</evidence>
<organism evidence="6 7">
    <name type="scientific">Porphyridium purpureum</name>
    <name type="common">Red alga</name>
    <name type="synonym">Porphyridium cruentum</name>
    <dbReference type="NCBI Taxonomy" id="35688"/>
    <lineage>
        <taxon>Eukaryota</taxon>
        <taxon>Rhodophyta</taxon>
        <taxon>Bangiophyceae</taxon>
        <taxon>Porphyridiales</taxon>
        <taxon>Porphyridiaceae</taxon>
        <taxon>Porphyridium</taxon>
    </lineage>
</organism>
<dbReference type="PANTHER" id="PTHR23291">
    <property type="entry name" value="BAX INHIBITOR-RELATED"/>
    <property type="match status" value="1"/>
</dbReference>
<evidence type="ECO:0000313" key="6">
    <source>
        <dbReference type="EMBL" id="KAA8495913.1"/>
    </source>
</evidence>
<name>A0A5J4YZ56_PORPP</name>
<feature type="transmembrane region" description="Helical" evidence="5">
    <location>
        <begin position="115"/>
        <end position="132"/>
    </location>
</feature>
<comment type="subcellular location">
    <subcellularLocation>
        <location evidence="1">Membrane</location>
        <topology evidence="1">Multi-pass membrane protein</topology>
    </subcellularLocation>
</comment>